<keyword evidence="4" id="KW-1185">Reference proteome</keyword>
<dbReference type="InterPro" id="IPR032675">
    <property type="entry name" value="LRR_dom_sf"/>
</dbReference>
<dbReference type="InterPro" id="IPR042197">
    <property type="entry name" value="Apaf_helical"/>
</dbReference>
<evidence type="ECO:0000256" key="1">
    <source>
        <dbReference type="ARBA" id="ARBA00022737"/>
    </source>
</evidence>
<dbReference type="InterPro" id="IPR027417">
    <property type="entry name" value="P-loop_NTPase"/>
</dbReference>
<dbReference type="EMBL" id="CM009300">
    <property type="protein sequence ID" value="RQO97311.1"/>
    <property type="molecule type" value="Genomic_DNA"/>
</dbReference>
<dbReference type="InParanoid" id="A0A3N7GI87"/>
<dbReference type="GO" id="GO:0006952">
    <property type="term" value="P:defense response"/>
    <property type="evidence" value="ECO:0007669"/>
    <property type="project" value="InterPro"/>
</dbReference>
<dbReference type="InterPro" id="IPR036390">
    <property type="entry name" value="WH_DNA-bd_sf"/>
</dbReference>
<dbReference type="PANTHER" id="PTHR11017">
    <property type="entry name" value="LEUCINE-RICH REPEAT-CONTAINING PROTEIN"/>
    <property type="match status" value="1"/>
</dbReference>
<evidence type="ECO:0000313" key="4">
    <source>
        <dbReference type="Proteomes" id="UP000006729"/>
    </source>
</evidence>
<dbReference type="Gene3D" id="1.10.8.430">
    <property type="entry name" value="Helical domain of apoptotic protease-activating factors"/>
    <property type="match status" value="1"/>
</dbReference>
<reference evidence="3 4" key="1">
    <citation type="journal article" date="2006" name="Science">
        <title>The genome of black cottonwood, Populus trichocarpa (Torr. &amp; Gray).</title>
        <authorList>
            <person name="Tuskan G.A."/>
            <person name="Difazio S."/>
            <person name="Jansson S."/>
            <person name="Bohlmann J."/>
            <person name="Grigoriev I."/>
            <person name="Hellsten U."/>
            <person name="Putnam N."/>
            <person name="Ralph S."/>
            <person name="Rombauts S."/>
            <person name="Salamov A."/>
            <person name="Schein J."/>
            <person name="Sterck L."/>
            <person name="Aerts A."/>
            <person name="Bhalerao R.R."/>
            <person name="Bhalerao R.P."/>
            <person name="Blaudez D."/>
            <person name="Boerjan W."/>
            <person name="Brun A."/>
            <person name="Brunner A."/>
            <person name="Busov V."/>
            <person name="Campbell M."/>
            <person name="Carlson J."/>
            <person name="Chalot M."/>
            <person name="Chapman J."/>
            <person name="Chen G.L."/>
            <person name="Cooper D."/>
            <person name="Coutinho P.M."/>
            <person name="Couturier J."/>
            <person name="Covert S."/>
            <person name="Cronk Q."/>
            <person name="Cunningham R."/>
            <person name="Davis J."/>
            <person name="Degroeve S."/>
            <person name="Dejardin A."/>
            <person name="Depamphilis C."/>
            <person name="Detter J."/>
            <person name="Dirks B."/>
            <person name="Dubchak I."/>
            <person name="Duplessis S."/>
            <person name="Ehlting J."/>
            <person name="Ellis B."/>
            <person name="Gendler K."/>
            <person name="Goodstein D."/>
            <person name="Gribskov M."/>
            <person name="Grimwood J."/>
            <person name="Groover A."/>
            <person name="Gunter L."/>
            <person name="Hamberger B."/>
            <person name="Heinze B."/>
            <person name="Helariutta Y."/>
            <person name="Henrissat B."/>
            <person name="Holligan D."/>
            <person name="Holt R."/>
            <person name="Huang W."/>
            <person name="Islam-Faridi N."/>
            <person name="Jones S."/>
            <person name="Jones-Rhoades M."/>
            <person name="Jorgensen R."/>
            <person name="Joshi C."/>
            <person name="Kangasjarvi J."/>
            <person name="Karlsson J."/>
            <person name="Kelleher C."/>
            <person name="Kirkpatrick R."/>
            <person name="Kirst M."/>
            <person name="Kohler A."/>
            <person name="Kalluri U."/>
            <person name="Larimer F."/>
            <person name="Leebens-Mack J."/>
            <person name="Leple J.C."/>
            <person name="Locascio P."/>
            <person name="Lou Y."/>
            <person name="Lucas S."/>
            <person name="Martin F."/>
            <person name="Montanini B."/>
            <person name="Napoli C."/>
            <person name="Nelson D.R."/>
            <person name="Nelson C."/>
            <person name="Nieminen K."/>
            <person name="Nilsson O."/>
            <person name="Pereda V."/>
            <person name="Peter G."/>
            <person name="Philippe R."/>
            <person name="Pilate G."/>
            <person name="Poliakov A."/>
            <person name="Razumovskaya J."/>
            <person name="Richardson P."/>
            <person name="Rinaldi C."/>
            <person name="Ritland K."/>
            <person name="Rouze P."/>
            <person name="Ryaboy D."/>
            <person name="Schmutz J."/>
            <person name="Schrader J."/>
            <person name="Segerman B."/>
            <person name="Shin H."/>
            <person name="Siddiqui A."/>
            <person name="Sterky F."/>
            <person name="Terry A."/>
            <person name="Tsai C.J."/>
            <person name="Uberbacher E."/>
            <person name="Unneberg P."/>
            <person name="Vahala J."/>
            <person name="Wall K."/>
            <person name="Wessler S."/>
            <person name="Yang G."/>
            <person name="Yin T."/>
            <person name="Douglas C."/>
            <person name="Marra M."/>
            <person name="Sandberg G."/>
            <person name="Van de Peer Y."/>
            <person name="Rokhsar D."/>
        </authorList>
    </citation>
    <scope>NUCLEOTIDE SEQUENCE [LARGE SCALE GENOMIC DNA]</scope>
    <source>
        <strain evidence="4">cv. Nisqually</strain>
    </source>
</reference>
<dbReference type="AlphaFoldDB" id="A0A3N7GI87"/>
<name>A0A3N7GI87_POPTR</name>
<dbReference type="Pfam" id="PF23282">
    <property type="entry name" value="WHD_ROQ1"/>
    <property type="match status" value="1"/>
</dbReference>
<dbReference type="SUPFAM" id="SSF52540">
    <property type="entry name" value="P-loop containing nucleoside triphosphate hydrolases"/>
    <property type="match status" value="1"/>
</dbReference>
<dbReference type="InterPro" id="IPR044974">
    <property type="entry name" value="Disease_R_plants"/>
</dbReference>
<keyword evidence="1" id="KW-0677">Repeat</keyword>
<dbReference type="STRING" id="3694.A0A3N7GI87"/>
<feature type="domain" description="Disease resistance protein Roq1-like winged-helix" evidence="2">
    <location>
        <begin position="124"/>
        <end position="192"/>
    </location>
</feature>
<proteinExistence type="predicted"/>
<dbReference type="SUPFAM" id="SSF46785">
    <property type="entry name" value="Winged helix' DNA-binding domain"/>
    <property type="match status" value="1"/>
</dbReference>
<dbReference type="Proteomes" id="UP000006729">
    <property type="component" value="Chromosome 11"/>
</dbReference>
<protein>
    <recommendedName>
        <fullName evidence="2">Disease resistance protein Roq1-like winged-helix domain-containing protein</fullName>
    </recommendedName>
</protein>
<accession>A0A3N7GI87</accession>
<dbReference type="PANTHER" id="PTHR11017:SF305">
    <property type="entry name" value="TMV RESISTANCE PROTEIN N-LIKE"/>
    <property type="match status" value="1"/>
</dbReference>
<organism evidence="3 4">
    <name type="scientific">Populus trichocarpa</name>
    <name type="common">Western balsam poplar</name>
    <name type="synonym">Populus balsamifera subsp. trichocarpa</name>
    <dbReference type="NCBI Taxonomy" id="3694"/>
    <lineage>
        <taxon>Eukaryota</taxon>
        <taxon>Viridiplantae</taxon>
        <taxon>Streptophyta</taxon>
        <taxon>Embryophyta</taxon>
        <taxon>Tracheophyta</taxon>
        <taxon>Spermatophyta</taxon>
        <taxon>Magnoliopsida</taxon>
        <taxon>eudicotyledons</taxon>
        <taxon>Gunneridae</taxon>
        <taxon>Pentapetalae</taxon>
        <taxon>rosids</taxon>
        <taxon>fabids</taxon>
        <taxon>Malpighiales</taxon>
        <taxon>Salicaceae</taxon>
        <taxon>Saliceae</taxon>
        <taxon>Populus</taxon>
    </lineage>
</organism>
<sequence length="816" mass="94106">MQNWLCKGSKIIVTTRNKGLFSANDIQWIRYKVELLDDEKSLELFSWNAFGQANPVDGFVEESWRIVHHCNGLPLALGVIGSSLSGKGREIWESALQQMEVILNFEVQKVLRISYDFLDGDYPKNLFLDIACFFYGMDVDDAVRILDRLDKGARFGIDNLIDRCLVEINSDQRLWMHQLVRDMGREIARQESPKCQRIWHHGDAFTVLKGTTDAEKLRGLTIDMHALMEYHYAEVVCTDSMVCRKRRRLNFFQQWLSDFFDGGKLQTGQTSLFPILSTDAFRKMPDVKFLQLNYTNFHGSFEHFPKNLIWLCWHGLSWSSIPNHVCLEKLVVLDLSRSCLVDAWKGKPFLPKLKILDLRHSHDLIRTPDFSGLPALEKLILEDCIRLVQFHESIGDLQRLLILNLRNCTSLVELPEEMSRLNSLQELVLNGCSNLNNLNMELEHHQGRKLLQSDAIVASTSFISSLPLKLFFPSRFSMRKMLRFTSFSLPRFLESLDLSGTPICFLPESIKDLGLLRALYLRNCKMLQALPELPFHLDLLDVSFCYSLQGLANPNSWTEGDCCDHLVEFQDRIKQELIQKLDSQMFRIMETVSAQIQPSRFQITFMDGIFNVFVYAFEDEMFSNLFSPNICKWLIQNEFEDNFSFKISSPPPAHRICGFNLFTGLGVTSAYRGFSNVYIEIRNNTSGQSLLCQFFVFLMRYARGVREVQSLLHTKLRGNDPTFDNGDDVSISVRPRGPAIQIRTVGVQWLHEEEGKDEVINAHNSSDDDDDAAHVAKVEIASHIVRNYYCGFHGKRRARNFTFWNFAKKGLEHVLF</sequence>
<gene>
    <name evidence="3" type="ORF">POPTR_011G013401</name>
</gene>
<dbReference type="Gene3D" id="3.80.10.10">
    <property type="entry name" value="Ribonuclease Inhibitor"/>
    <property type="match status" value="2"/>
</dbReference>
<dbReference type="GO" id="GO:0043531">
    <property type="term" value="F:ADP binding"/>
    <property type="evidence" value="ECO:0007669"/>
    <property type="project" value="InterPro"/>
</dbReference>
<evidence type="ECO:0000313" key="3">
    <source>
        <dbReference type="EMBL" id="RQO97311.1"/>
    </source>
</evidence>
<dbReference type="PRINTS" id="PR00364">
    <property type="entry name" value="DISEASERSIST"/>
</dbReference>
<dbReference type="InterPro" id="IPR058192">
    <property type="entry name" value="WHD_ROQ1-like"/>
</dbReference>
<dbReference type="SUPFAM" id="SSF52058">
    <property type="entry name" value="L domain-like"/>
    <property type="match status" value="1"/>
</dbReference>
<evidence type="ECO:0000259" key="2">
    <source>
        <dbReference type="Pfam" id="PF23282"/>
    </source>
</evidence>